<dbReference type="AlphaFoldDB" id="A0AAV9UGX1"/>
<sequence>MSSAASLPFASTGADKEKNLGVEIDYLHLIPAEIWLQIFQSMHDLRDVHGLTVAARTCAKFREWVVPILYSSVGLQTHCLQLQPHANVDLGNQDEDGDSEPVIADGSASVPTEFMDPAARKERARKRSMAKYRARALPGRHAVGIFPVLKPYWCNYRYMASVTTEEDIVSSYFDVDPDDKLKPFVQYTRTVVITNECRHSDCTTLTIEPVIQLASMKKLTSFRYAMCCSDDNSLLDSMLSKLNDAESKSIAMQELIFEDVSSVDCLFAKLPPLLPSGLPSQPMGPVLANIRTLHFLWLTRLETEKLRSLLWCVRGTLRELVIAAKQGLSPFDVFDNWLGRGEEDKKLKLQLLDITFFIDLPKKVESILGAVDMRVLETFTVNTYRPSGLPTFILGFMGNHADGQVLLRNLRSLWIEEPLSGFDDVRFFWEKVSRLPKLHRLETEIDNESLHSLHEVLQAQAKTPQGSSLRKLYVTFTEEEYKNLEAYLDNIDLRRRKLNAMQDVGLTYVGCHERSAHVNTYTMTDKTVQPFQDVNDLGAFLEVHKNYKANLLGHSVYNEGEEFGGQRIVVKLTEREMKAMREGLDASVTLAKPKDFFVAYPWNGKFTKLDPTGTQCICAL</sequence>
<evidence type="ECO:0000313" key="1">
    <source>
        <dbReference type="EMBL" id="KAK6341386.1"/>
    </source>
</evidence>
<evidence type="ECO:0008006" key="3">
    <source>
        <dbReference type="Google" id="ProtNLM"/>
    </source>
</evidence>
<evidence type="ECO:0000313" key="2">
    <source>
        <dbReference type="Proteomes" id="UP001375240"/>
    </source>
</evidence>
<gene>
    <name evidence="1" type="ORF">TWF696_008463</name>
</gene>
<reference evidence="1 2" key="1">
    <citation type="submission" date="2019-10" db="EMBL/GenBank/DDBJ databases">
        <authorList>
            <person name="Palmer J.M."/>
        </authorList>
    </citation>
    <scope>NUCLEOTIDE SEQUENCE [LARGE SCALE GENOMIC DNA]</scope>
    <source>
        <strain evidence="1 2">TWF696</strain>
    </source>
</reference>
<organism evidence="1 2">
    <name type="scientific">Orbilia brochopaga</name>
    <dbReference type="NCBI Taxonomy" id="3140254"/>
    <lineage>
        <taxon>Eukaryota</taxon>
        <taxon>Fungi</taxon>
        <taxon>Dikarya</taxon>
        <taxon>Ascomycota</taxon>
        <taxon>Pezizomycotina</taxon>
        <taxon>Orbiliomycetes</taxon>
        <taxon>Orbiliales</taxon>
        <taxon>Orbiliaceae</taxon>
        <taxon>Orbilia</taxon>
    </lineage>
</organism>
<proteinExistence type="predicted"/>
<accession>A0AAV9UGX1</accession>
<protein>
    <recommendedName>
        <fullName evidence="3">F-box domain-containing protein</fullName>
    </recommendedName>
</protein>
<name>A0AAV9UGX1_9PEZI</name>
<dbReference type="EMBL" id="JAVHNQ010000007">
    <property type="protein sequence ID" value="KAK6341386.1"/>
    <property type="molecule type" value="Genomic_DNA"/>
</dbReference>
<keyword evidence="2" id="KW-1185">Reference proteome</keyword>
<comment type="caution">
    <text evidence="1">The sequence shown here is derived from an EMBL/GenBank/DDBJ whole genome shotgun (WGS) entry which is preliminary data.</text>
</comment>
<dbReference type="Proteomes" id="UP001375240">
    <property type="component" value="Unassembled WGS sequence"/>
</dbReference>